<dbReference type="RefSeq" id="WP_156438968.1">
    <property type="nucleotide sequence ID" value="NZ_KQ959959.1"/>
</dbReference>
<reference evidence="7" key="1">
    <citation type="submission" date="2016-01" db="EMBL/GenBank/DDBJ databases">
        <authorList>
            <person name="Mitreva M."/>
            <person name="Pepin K.H."/>
            <person name="Mihindukulasuriya K.A."/>
            <person name="Fulton R."/>
            <person name="Fronick C."/>
            <person name="O'Laughlin M."/>
            <person name="Miner T."/>
            <person name="Herter B."/>
            <person name="Rosa B.A."/>
            <person name="Cordes M."/>
            <person name="Tomlinson C."/>
            <person name="Wollam A."/>
            <person name="Palsikar V.B."/>
            <person name="Mardis E.R."/>
            <person name="Wilson R.K."/>
        </authorList>
    </citation>
    <scope>NUCLEOTIDE SEQUENCE [LARGE SCALE GENOMIC DNA]</scope>
    <source>
        <strain evidence="7">DNF01167</strain>
    </source>
</reference>
<dbReference type="Proteomes" id="UP000070355">
    <property type="component" value="Unassembled WGS sequence"/>
</dbReference>
<feature type="domain" description="Bacterial Ig" evidence="4">
    <location>
        <begin position="520"/>
        <end position="570"/>
    </location>
</feature>
<dbReference type="Gene3D" id="2.60.40.10">
    <property type="entry name" value="Immunoglobulins"/>
    <property type="match status" value="3"/>
</dbReference>
<feature type="region of interest" description="Disordered" evidence="2">
    <location>
        <begin position="783"/>
        <end position="833"/>
    </location>
</feature>
<feature type="compositionally biased region" description="Basic and acidic residues" evidence="2">
    <location>
        <begin position="184"/>
        <end position="210"/>
    </location>
</feature>
<feature type="non-terminal residue" evidence="6">
    <location>
        <position position="1789"/>
    </location>
</feature>
<dbReference type="OrthoDB" id="2414687at2"/>
<evidence type="ECO:0000259" key="3">
    <source>
        <dbReference type="Pfam" id="PF04650"/>
    </source>
</evidence>
<dbReference type="Pfam" id="PF04650">
    <property type="entry name" value="YSIRK_signal"/>
    <property type="match status" value="1"/>
</dbReference>
<dbReference type="InterPro" id="IPR005877">
    <property type="entry name" value="YSIRK_signal_dom"/>
</dbReference>
<feature type="domain" description="Atypical Rib" evidence="5">
    <location>
        <begin position="1389"/>
        <end position="1452"/>
    </location>
</feature>
<evidence type="ECO:0000313" key="7">
    <source>
        <dbReference type="Proteomes" id="UP000070355"/>
    </source>
</evidence>
<feature type="region of interest" description="Disordered" evidence="2">
    <location>
        <begin position="1069"/>
        <end position="1108"/>
    </location>
</feature>
<organism evidence="6 7">
    <name type="scientific">Gemella haemolysans</name>
    <dbReference type="NCBI Taxonomy" id="1379"/>
    <lineage>
        <taxon>Bacteria</taxon>
        <taxon>Bacillati</taxon>
        <taxon>Bacillota</taxon>
        <taxon>Bacilli</taxon>
        <taxon>Bacillales</taxon>
        <taxon>Gemellaceae</taxon>
        <taxon>Gemella</taxon>
    </lineage>
</organism>
<feature type="domain" description="Bacterial Ig" evidence="4">
    <location>
        <begin position="1314"/>
        <end position="1381"/>
    </location>
</feature>
<evidence type="ECO:0000313" key="6">
    <source>
        <dbReference type="EMBL" id="KXB59655.1"/>
    </source>
</evidence>
<comment type="caution">
    <text evidence="6">The sequence shown here is derived from an EMBL/GenBank/DDBJ whole genome shotgun (WGS) entry which is preliminary data.</text>
</comment>
<feature type="domain" description="Atypical Rib" evidence="5">
    <location>
        <begin position="1615"/>
        <end position="1667"/>
    </location>
</feature>
<feature type="compositionally biased region" description="Polar residues" evidence="2">
    <location>
        <begin position="1751"/>
        <end position="1783"/>
    </location>
</feature>
<dbReference type="Gene3D" id="2.60.40.4140">
    <property type="match status" value="1"/>
</dbReference>
<dbReference type="Gene3D" id="3.10.20.890">
    <property type="match status" value="4"/>
</dbReference>
<evidence type="ECO:0000259" key="4">
    <source>
        <dbReference type="Pfam" id="PF17936"/>
    </source>
</evidence>
<gene>
    <name evidence="6" type="ORF">HMPREF3186_01050</name>
</gene>
<sequence>MYSKNNKKMLVQKERERINYYGIKKFKIGAASVLIGAAFAFLGGFVQASDTTNVVSQSGVVQVNKSEETTSNKNLSEKEGVVEEKMAASTKKNVKASEVKVDKVKLEKVIALLEETLKKAEASEETTVILEKSKEKLDKAKLLEKNAEATQEEVDKLAEDLKETLEKLEKKLLEVKEKIQKNLKQNDNEVKSNNEKLDKVESDLAKKEESTVETADLDEKLETTEDKTPLAKKSAQVEAKPVIDKKTTKVEMETIAEKIAKGIEAKHSTDEKSEFPKQEVVIPVRRGKEEGEQLDITQPKVEKLPEGNKQSSASLNKNERGYSGFRIAHYAARSIDRSVDGSLSQGEITGVGVRQFRSLTYSIDGDKTVWRATVEPAHRQHQAAGIVAASSDNIESISVVHRGGNAGSVIESGYVNKSRRADLPSNMQNSKIFTEFYQTGSGVPDTLVYEIVTRGKNHNLFLRFGTAIVRVTLEDRVLNGVNHTLIDDRTSDFPAVGIKVNAAESPKVDHPYTQTNDTVRMQTVPSTDNQLSGTGKPGATISVKRNGNTFKTTTVNSSGHWVVTLDAGLNSNLSDTGDQLVPKDKITVTQTVGGNESEPTNVDVSLGRSWLAYSPGHTNELVSNQRDLKLYVPHDAGMAYLRYTDTNNQEHEIGIRRTAINQAWQVLPEKRNLATVTSVDNTSNKFYSIINLKLNSDMKVGSQTSVVSNMKEGGYGSLEGWKPVNVVEAPLTSGAHIESDLTGKASIPAEVRVKAPVGSTVKLYDNNDVLIGEAVAGNDGYATVHPRNSLPEGKIRATSTPSGGKESAKSAPVNVTRTVPSVGPSDHKKPDKSTNTQILINKTNIVAYRGDAIDVTITAASNAIEKFWIANDPYSFKGIVHTGQFRTSAGDDKTKVMTAYTRGTIAMDQPLGTNGFLYAVTGKARAGRVSRENPSETKTVQLDITVLEVAKKYDISIDKKITVENPNAVSTPEKEKIIAAIKEKNNRTYTDAAYRALLDQATYSVDEKGNVTITYPDKSVDKVASSYTIQKRPVIETSLVDKADTQTPITVSADPGSKVKLYDHSGHELGEGTADGNGRVTINPTRPIPNGNVTAKATDNRDNTTDASVAKQATVPAPQNLVIQQPNHGSTSVTITPQGRADIISAVIQGKKVKIEKEGSGRYKTLENAANVRISPNSNGSVTFELPSGTRFETLDRIQATAENKDITVASGIRSSGEANQYVLHNRGEKVPVKDINRLTPADKERVKTAYEKANPGINKSEVTVGSNGDIDYDHQGRGSIQKGNAKLTGNVVLDNVAPGKPTIPTNLTDKAGTRTQIEVDTEPGASVVVYDHGDQELGHGVANARGKAFIDPTKEIPKGNVTAKATDEAGNISQPSDAKVATFQDFIPKVPSKTPVTKVTSLTPDEVNQVKKKVSDANPGKEVQVSTNGTATVTDPKSRISHQISGDKLVESNDKIKPTVEIPYDNPARQEIYVYSGENNDITLKAWDNSGKISKLHLAFAADNRQGLGTEDSYLNGKTRSALYLSATKIHTDTPASQNSPAILKVTGEIPKGEFNEQSGQISRYLFAEDPSGNTNYEHVGHANDVGAPGRIRFVWKPQTFKYDAQAPSTPLLLDNADATQIENAVKQANPTFSDKIKSVTVNGNNVIVTYKDDSTDRLDASKVFKVRDSKPTPPTATAPKDGTVTVTPTGDADKVTVNYTDEKEQNKTVTVVKAKNGTWSSSDKPAGVTVDSRTGTLLIPAEGVKDRSQVTATATKGDSHPSEPTTVTAQPKDFTSVNQDFTPVKPD</sequence>
<name>A0A133ZW51_9BACL</name>
<proteinExistence type="predicted"/>
<feature type="region of interest" description="Disordered" evidence="2">
    <location>
        <begin position="1744"/>
        <end position="1789"/>
    </location>
</feature>
<feature type="compositionally biased region" description="Basic and acidic residues" evidence="2">
    <location>
        <begin position="217"/>
        <end position="229"/>
    </location>
</feature>
<accession>A0A133ZW51</accession>
<feature type="domain" description="Atypical Rib" evidence="5">
    <location>
        <begin position="957"/>
        <end position="1031"/>
    </location>
</feature>
<dbReference type="InterPro" id="IPR013783">
    <property type="entry name" value="Ig-like_fold"/>
</dbReference>
<dbReference type="Pfam" id="PF18938">
    <property type="entry name" value="aRib"/>
    <property type="match status" value="4"/>
</dbReference>
<dbReference type="NCBIfam" id="TIGR01168">
    <property type="entry name" value="YSIRK_signal"/>
    <property type="match status" value="1"/>
</dbReference>
<feature type="domain" description="Atypical Rib" evidence="5">
    <location>
        <begin position="1229"/>
        <end position="1271"/>
    </location>
</feature>
<feature type="compositionally biased region" description="Polar residues" evidence="2">
    <location>
        <begin position="1425"/>
        <end position="1436"/>
    </location>
</feature>
<protein>
    <submittedName>
        <fullName evidence="6">Signal peptide protein, YSIRK family</fullName>
    </submittedName>
</protein>
<feature type="region of interest" description="Disordered" evidence="2">
    <location>
        <begin position="525"/>
        <end position="544"/>
    </location>
</feature>
<dbReference type="STRING" id="1379.HMPREF3186_01050"/>
<evidence type="ECO:0000256" key="2">
    <source>
        <dbReference type="SAM" id="MobiDB-lite"/>
    </source>
</evidence>
<dbReference type="InterPro" id="IPR041498">
    <property type="entry name" value="Big_6"/>
</dbReference>
<evidence type="ECO:0000256" key="1">
    <source>
        <dbReference type="ARBA" id="ARBA00022729"/>
    </source>
</evidence>
<feature type="domain" description="YSIRK Gram-positive signal peptide" evidence="3">
    <location>
        <begin position="17"/>
        <end position="37"/>
    </location>
</feature>
<feature type="region of interest" description="Disordered" evidence="2">
    <location>
        <begin position="184"/>
        <end position="234"/>
    </location>
</feature>
<dbReference type="InterPro" id="IPR044024">
    <property type="entry name" value="aRib"/>
</dbReference>
<dbReference type="Pfam" id="PF17936">
    <property type="entry name" value="Big_6"/>
    <property type="match status" value="2"/>
</dbReference>
<feature type="region of interest" description="Disordered" evidence="2">
    <location>
        <begin position="1414"/>
        <end position="1441"/>
    </location>
</feature>
<evidence type="ECO:0000259" key="5">
    <source>
        <dbReference type="Pfam" id="PF18938"/>
    </source>
</evidence>
<dbReference type="EMBL" id="LSDC01000068">
    <property type="protein sequence ID" value="KXB59655.1"/>
    <property type="molecule type" value="Genomic_DNA"/>
</dbReference>
<keyword evidence="1" id="KW-0732">Signal</keyword>